<dbReference type="NCBIfam" id="TIGR02947">
    <property type="entry name" value="SigH_actino"/>
    <property type="match status" value="1"/>
</dbReference>
<evidence type="ECO:0000313" key="11">
    <source>
        <dbReference type="Proteomes" id="UP001165092"/>
    </source>
</evidence>
<dbReference type="Gene3D" id="1.10.10.10">
    <property type="entry name" value="Winged helix-like DNA-binding domain superfamily/Winged helix DNA-binding domain"/>
    <property type="match status" value="1"/>
</dbReference>
<keyword evidence="3 6" id="KW-0731">Sigma factor</keyword>
<keyword evidence="11" id="KW-1185">Reference proteome</keyword>
<dbReference type="PANTHER" id="PTHR43133">
    <property type="entry name" value="RNA POLYMERASE ECF-TYPE SIGMA FACTO"/>
    <property type="match status" value="1"/>
</dbReference>
<evidence type="ECO:0000256" key="6">
    <source>
        <dbReference type="RuleBase" id="RU000716"/>
    </source>
</evidence>
<keyword evidence="4 6" id="KW-0238">DNA-binding</keyword>
<sequence>MSASTGGLVAECPAPAPPVDSVRRGSLPTYGVGAIATRERSSRRPAGLSQGQETIDERGARFERDVMPFLDQLYSAALRMTRNPADAEDLVQETFAKAFGSFHQFKEGTNLKAWLYRILTNTFINSYRKKQREPKQAGTEDVEDWQLAQAASHSSSGLKSAEAEALEHLPDSDVKRALQELPEDFRIAVYLADVEGFAYKEVAEIMDTPIGTVMSRLHRGRRQLRSMLQEYARERGFDAAGARTSMAAATGGATRKDRR</sequence>
<dbReference type="InterPro" id="IPR014293">
    <property type="entry name" value="RNA_pol_sigma70_actinobac"/>
</dbReference>
<reference evidence="10" key="1">
    <citation type="submission" date="2023-02" db="EMBL/GenBank/DDBJ databases">
        <title>Nocardiopsis ansamitocini NBRC 112285.</title>
        <authorList>
            <person name="Ichikawa N."/>
            <person name="Sato H."/>
            <person name="Tonouchi N."/>
        </authorList>
    </citation>
    <scope>NUCLEOTIDE SEQUENCE</scope>
    <source>
        <strain evidence="10">NBRC 112285</strain>
    </source>
</reference>
<dbReference type="SUPFAM" id="SSF88659">
    <property type="entry name" value="Sigma3 and sigma4 domains of RNA polymerase sigma factors"/>
    <property type="match status" value="1"/>
</dbReference>
<dbReference type="SUPFAM" id="SSF88946">
    <property type="entry name" value="Sigma2 domain of RNA polymerase sigma factors"/>
    <property type="match status" value="1"/>
</dbReference>
<dbReference type="InterPro" id="IPR013325">
    <property type="entry name" value="RNA_pol_sigma_r2"/>
</dbReference>
<proteinExistence type="inferred from homology"/>
<accession>A0A9W6P437</accession>
<evidence type="ECO:0000256" key="3">
    <source>
        <dbReference type="ARBA" id="ARBA00023082"/>
    </source>
</evidence>
<dbReference type="PROSITE" id="PS01063">
    <property type="entry name" value="SIGMA70_ECF"/>
    <property type="match status" value="1"/>
</dbReference>
<evidence type="ECO:0000256" key="1">
    <source>
        <dbReference type="ARBA" id="ARBA00010641"/>
    </source>
</evidence>
<dbReference type="AlphaFoldDB" id="A0A9W6P437"/>
<evidence type="ECO:0000256" key="2">
    <source>
        <dbReference type="ARBA" id="ARBA00023015"/>
    </source>
</evidence>
<dbReference type="InterPro" id="IPR013324">
    <property type="entry name" value="RNA_pol_sigma_r3/r4-like"/>
</dbReference>
<dbReference type="GO" id="GO:0006352">
    <property type="term" value="P:DNA-templated transcription initiation"/>
    <property type="evidence" value="ECO:0007669"/>
    <property type="project" value="InterPro"/>
</dbReference>
<feature type="region of interest" description="Disordered" evidence="7">
    <location>
        <begin position="38"/>
        <end position="58"/>
    </location>
</feature>
<dbReference type="InterPro" id="IPR007627">
    <property type="entry name" value="RNA_pol_sigma70_r2"/>
</dbReference>
<dbReference type="InterPro" id="IPR036388">
    <property type="entry name" value="WH-like_DNA-bd_sf"/>
</dbReference>
<dbReference type="InterPro" id="IPR000838">
    <property type="entry name" value="RNA_pol_sigma70_ECF_CS"/>
</dbReference>
<feature type="domain" description="RNA polymerase sigma factor 70 region 4 type 2" evidence="9">
    <location>
        <begin position="174"/>
        <end position="224"/>
    </location>
</feature>
<dbReference type="PANTHER" id="PTHR43133:SF59">
    <property type="entry name" value="ECF RNA POLYMERASE SIGMA FACTOR SIGR"/>
    <property type="match status" value="1"/>
</dbReference>
<dbReference type="Pfam" id="PF08281">
    <property type="entry name" value="Sigma70_r4_2"/>
    <property type="match status" value="1"/>
</dbReference>
<name>A0A9W6P437_9ACTN</name>
<keyword evidence="2 6" id="KW-0805">Transcription regulation</keyword>
<evidence type="ECO:0000313" key="10">
    <source>
        <dbReference type="EMBL" id="GLU46731.1"/>
    </source>
</evidence>
<evidence type="ECO:0000259" key="8">
    <source>
        <dbReference type="Pfam" id="PF04542"/>
    </source>
</evidence>
<dbReference type="Pfam" id="PF04542">
    <property type="entry name" value="Sigma70_r2"/>
    <property type="match status" value="1"/>
</dbReference>
<gene>
    <name evidence="10" type="primary">sigR</name>
    <name evidence="10" type="ORF">Nans01_10820</name>
</gene>
<evidence type="ECO:0000259" key="9">
    <source>
        <dbReference type="Pfam" id="PF08281"/>
    </source>
</evidence>
<feature type="domain" description="RNA polymerase sigma-70 region 2" evidence="8">
    <location>
        <begin position="69"/>
        <end position="132"/>
    </location>
</feature>
<comment type="similarity">
    <text evidence="1 6">Belongs to the sigma-70 factor family. ECF subfamily.</text>
</comment>
<dbReference type="EMBL" id="BSQG01000001">
    <property type="protein sequence ID" value="GLU46731.1"/>
    <property type="molecule type" value="Genomic_DNA"/>
</dbReference>
<protein>
    <recommendedName>
        <fullName evidence="6">RNA polymerase sigma factor</fullName>
    </recommendedName>
</protein>
<dbReference type="GO" id="GO:0003677">
    <property type="term" value="F:DNA binding"/>
    <property type="evidence" value="ECO:0007669"/>
    <property type="project" value="UniProtKB-KW"/>
</dbReference>
<evidence type="ECO:0000256" key="4">
    <source>
        <dbReference type="ARBA" id="ARBA00023125"/>
    </source>
</evidence>
<dbReference type="GO" id="GO:0006950">
    <property type="term" value="P:response to stress"/>
    <property type="evidence" value="ECO:0007669"/>
    <property type="project" value="UniProtKB-ARBA"/>
</dbReference>
<dbReference type="InterPro" id="IPR014284">
    <property type="entry name" value="RNA_pol_sigma-70_dom"/>
</dbReference>
<evidence type="ECO:0000256" key="7">
    <source>
        <dbReference type="SAM" id="MobiDB-lite"/>
    </source>
</evidence>
<keyword evidence="5 6" id="KW-0804">Transcription</keyword>
<dbReference type="Gene3D" id="1.10.1740.10">
    <property type="match status" value="1"/>
</dbReference>
<dbReference type="CDD" id="cd06171">
    <property type="entry name" value="Sigma70_r4"/>
    <property type="match status" value="1"/>
</dbReference>
<comment type="caution">
    <text evidence="10">The sequence shown here is derived from an EMBL/GenBank/DDBJ whole genome shotgun (WGS) entry which is preliminary data.</text>
</comment>
<dbReference type="GO" id="GO:0016987">
    <property type="term" value="F:sigma factor activity"/>
    <property type="evidence" value="ECO:0007669"/>
    <property type="project" value="UniProtKB-KW"/>
</dbReference>
<evidence type="ECO:0000256" key="5">
    <source>
        <dbReference type="ARBA" id="ARBA00023163"/>
    </source>
</evidence>
<dbReference type="InterPro" id="IPR013249">
    <property type="entry name" value="RNA_pol_sigma70_r4_t2"/>
</dbReference>
<dbReference type="Proteomes" id="UP001165092">
    <property type="component" value="Unassembled WGS sequence"/>
</dbReference>
<dbReference type="InterPro" id="IPR039425">
    <property type="entry name" value="RNA_pol_sigma-70-like"/>
</dbReference>
<feature type="region of interest" description="Disordered" evidence="7">
    <location>
        <begin position="1"/>
        <end position="23"/>
    </location>
</feature>
<dbReference type="FunFam" id="1.10.10.10:FF:000068">
    <property type="entry name" value="RNA polymerase sigma factor"/>
    <property type="match status" value="1"/>
</dbReference>
<dbReference type="NCBIfam" id="TIGR02937">
    <property type="entry name" value="sigma70-ECF"/>
    <property type="match status" value="1"/>
</dbReference>
<organism evidence="10 11">
    <name type="scientific">Nocardiopsis ansamitocini</name>
    <dbReference type="NCBI Taxonomy" id="1670832"/>
    <lineage>
        <taxon>Bacteria</taxon>
        <taxon>Bacillati</taxon>
        <taxon>Actinomycetota</taxon>
        <taxon>Actinomycetes</taxon>
        <taxon>Streptosporangiales</taxon>
        <taxon>Nocardiopsidaceae</taxon>
        <taxon>Nocardiopsis</taxon>
    </lineage>
</organism>